<evidence type="ECO:0008006" key="3">
    <source>
        <dbReference type="Google" id="ProtNLM"/>
    </source>
</evidence>
<dbReference type="AlphaFoldDB" id="A0A8B2P6Q2"/>
<dbReference type="EMBL" id="QHHQ01000001">
    <property type="protein sequence ID" value="RAI04259.1"/>
    <property type="molecule type" value="Genomic_DNA"/>
</dbReference>
<proteinExistence type="predicted"/>
<dbReference type="RefSeq" id="WP_111343595.1">
    <property type="nucleotide sequence ID" value="NZ_QHHQ01000001.1"/>
</dbReference>
<accession>A0A8B2P6Q2</accession>
<organism evidence="1 2">
    <name type="scientific">Acuticoccus sediminis</name>
    <dbReference type="NCBI Taxonomy" id="2184697"/>
    <lineage>
        <taxon>Bacteria</taxon>
        <taxon>Pseudomonadati</taxon>
        <taxon>Pseudomonadota</taxon>
        <taxon>Alphaproteobacteria</taxon>
        <taxon>Hyphomicrobiales</taxon>
        <taxon>Amorphaceae</taxon>
        <taxon>Acuticoccus</taxon>
    </lineage>
</organism>
<evidence type="ECO:0000313" key="2">
    <source>
        <dbReference type="Proteomes" id="UP000249590"/>
    </source>
</evidence>
<gene>
    <name evidence="1" type="ORF">DLJ53_07395</name>
</gene>
<evidence type="ECO:0000313" key="1">
    <source>
        <dbReference type="EMBL" id="RAI04259.1"/>
    </source>
</evidence>
<comment type="caution">
    <text evidence="1">The sequence shown here is derived from an EMBL/GenBank/DDBJ whole genome shotgun (WGS) entry which is preliminary data.</text>
</comment>
<sequence>MIVAALRQRRFAGILALALVAALVAGPAAFARLAYLAGYPGVALPFLSDPAVRGAALYDLGRYAEADDTFREIGRRVTYNRGNSLAVTGDYALSRAYFDAVLFANRFDAGARHNREVVAALVVPHEGEAMGRGRIRAHLAEAGVEVAAFDPDNPQVPVAAVDNFRKGVDARTVTANEDWLETLQDAPGEYLKKRLVAEYDRRRAAGRPAPAEAAPW</sequence>
<dbReference type="SUPFAM" id="SSF48452">
    <property type="entry name" value="TPR-like"/>
    <property type="match status" value="1"/>
</dbReference>
<reference evidence="1 2" key="1">
    <citation type="submission" date="2018-05" db="EMBL/GenBank/DDBJ databases">
        <title>Acuticoccus sediminis sp. nov., isolated from deep-sea sediment of Indian Ocean.</title>
        <authorList>
            <person name="Liu X."/>
            <person name="Lai Q."/>
            <person name="Du Y."/>
            <person name="Sun F."/>
            <person name="Zhang X."/>
            <person name="Wang S."/>
            <person name="Shao Z."/>
        </authorList>
    </citation>
    <scope>NUCLEOTIDE SEQUENCE [LARGE SCALE GENOMIC DNA]</scope>
    <source>
        <strain evidence="1 2">PTG4-2</strain>
    </source>
</reference>
<name>A0A8B2P6Q2_9HYPH</name>
<dbReference type="InterPro" id="IPR011990">
    <property type="entry name" value="TPR-like_helical_dom_sf"/>
</dbReference>
<protein>
    <recommendedName>
        <fullName evidence="3">Ca-activated chloride channel family protein</fullName>
    </recommendedName>
</protein>
<keyword evidence="2" id="KW-1185">Reference proteome</keyword>
<dbReference type="Proteomes" id="UP000249590">
    <property type="component" value="Unassembled WGS sequence"/>
</dbReference>